<comment type="caution">
    <text evidence="3">The sequence shown here is derived from an EMBL/GenBank/DDBJ whole genome shotgun (WGS) entry which is preliminary data.</text>
</comment>
<dbReference type="Proteomes" id="UP001183629">
    <property type="component" value="Unassembled WGS sequence"/>
</dbReference>
<dbReference type="EMBL" id="JAVDYC010000001">
    <property type="protein sequence ID" value="MDR7321251.1"/>
    <property type="molecule type" value="Genomic_DNA"/>
</dbReference>
<dbReference type="InterPro" id="IPR019734">
    <property type="entry name" value="TPR_rpt"/>
</dbReference>
<evidence type="ECO:0000313" key="4">
    <source>
        <dbReference type="Proteomes" id="UP001183629"/>
    </source>
</evidence>
<dbReference type="Gene3D" id="1.10.10.10">
    <property type="entry name" value="Winged helix-like DNA-binding domain superfamily/Winged helix DNA-binding domain"/>
    <property type="match status" value="1"/>
</dbReference>
<organism evidence="3 4">
    <name type="scientific">Catenuloplanes niger</name>
    <dbReference type="NCBI Taxonomy" id="587534"/>
    <lineage>
        <taxon>Bacteria</taxon>
        <taxon>Bacillati</taxon>
        <taxon>Actinomycetota</taxon>
        <taxon>Actinomycetes</taxon>
        <taxon>Micromonosporales</taxon>
        <taxon>Micromonosporaceae</taxon>
        <taxon>Catenuloplanes</taxon>
    </lineage>
</organism>
<dbReference type="Gene3D" id="3.40.50.300">
    <property type="entry name" value="P-loop containing nucleotide triphosphate hydrolases"/>
    <property type="match status" value="1"/>
</dbReference>
<feature type="repeat" description="TPR" evidence="1">
    <location>
        <begin position="497"/>
        <end position="530"/>
    </location>
</feature>
<dbReference type="PANTHER" id="PTHR47691">
    <property type="entry name" value="REGULATOR-RELATED"/>
    <property type="match status" value="1"/>
</dbReference>
<evidence type="ECO:0000259" key="2">
    <source>
        <dbReference type="Pfam" id="PF13191"/>
    </source>
</evidence>
<dbReference type="InterPro" id="IPR036388">
    <property type="entry name" value="WH-like_DNA-bd_sf"/>
</dbReference>
<feature type="repeat" description="TPR" evidence="1">
    <location>
        <begin position="777"/>
        <end position="810"/>
    </location>
</feature>
<dbReference type="AlphaFoldDB" id="A0AAE4CPZ6"/>
<evidence type="ECO:0000256" key="1">
    <source>
        <dbReference type="PROSITE-ProRule" id="PRU00339"/>
    </source>
</evidence>
<gene>
    <name evidence="3" type="ORF">J2S44_001501</name>
</gene>
<dbReference type="PANTHER" id="PTHR47691:SF3">
    <property type="entry name" value="HTH-TYPE TRANSCRIPTIONAL REGULATOR RV0890C-RELATED"/>
    <property type="match status" value="1"/>
</dbReference>
<dbReference type="PROSITE" id="PS50005">
    <property type="entry name" value="TPR"/>
    <property type="match status" value="2"/>
</dbReference>
<reference evidence="3 4" key="1">
    <citation type="submission" date="2023-07" db="EMBL/GenBank/DDBJ databases">
        <title>Sequencing the genomes of 1000 actinobacteria strains.</title>
        <authorList>
            <person name="Klenk H.-P."/>
        </authorList>
    </citation>
    <scope>NUCLEOTIDE SEQUENCE [LARGE SCALE GENOMIC DNA]</scope>
    <source>
        <strain evidence="3 4">DSM 44711</strain>
    </source>
</reference>
<feature type="domain" description="Orc1-like AAA ATPase" evidence="2">
    <location>
        <begin position="64"/>
        <end position="189"/>
    </location>
</feature>
<dbReference type="Pfam" id="PF13181">
    <property type="entry name" value="TPR_8"/>
    <property type="match status" value="1"/>
</dbReference>
<sequence>MLEEAVVSAVPGEPPRAETPMAEVTIRADGSREIYQSAGDQYIYEKGPTGPVVGSRGLPRDISTFVGRETEMHMVMSSVERVMDDGAVLPIVTISGMPGVGKSAFAVQAAHRLAGYFPDAQFFLDLRAHSAASDAGMEPHDALEALLMADGVESARIVGGLEARAAQWRSRLAGRRCLLILDNADREDQVQPLLPGDPRCLAIVTSRSRMTSMTAAHTTIALPLSTLPPTTAADLFGRISGRDPQGDEAEAIAELVNAAGRLPLAVCLLAAELRPEPGWRVSDLLSELRHASHAASVITAGGKALTPAFHLSYSRLPTPLRRVFRYLGAHPGAELNAAAVAALTDMPVARAGRHLSLLYENHLLDQPRRGRFRLHDLVGDYTRHLLSDETPAMRALLLGRISDHYLTLAVDAWRSITGDPSGAAGSEQARLRLEAERENLFACVDALVVRDDHQRVVGFAAGLAPILLHTGPWDRAIRLQRAAVVAAERLDDHTAVARALRELGVLYRLTGAYADAGRALDRALRIDRDQSDEVGMASTLARLGAVRRHEGNLVGAVEVLSTSVDISRRVGHEAGEAEALDELGVALAVSGDPARAVRCLQRALVIHRSARSGIAYADTLNQLGGVWQMMSDYPAAITAHEEALAVYQARHDAEGESRARHYLGGALVEIGDFGRADEVLRAAVPLLERLGNRRGHGIALNYLGVIARETGAYGTARQRLERALTIYRTLGYAHGEADAINHLGLLDGLTGDNAAASLAHQSALVAFARLGHLPGQAEALLALGGLELRLNRPEKAVEHYRAALRYATDGSCPGLRARAHEGLGRCGLTLGDPDPDLELRQAQRLYYRVGAVPAAEAITELLEQTLQRYDPPIAS</sequence>
<dbReference type="RefSeq" id="WP_310410135.1">
    <property type="nucleotide sequence ID" value="NZ_JAVDYC010000001.1"/>
</dbReference>
<accession>A0AAE4CPZ6</accession>
<keyword evidence="1" id="KW-0802">TPR repeat</keyword>
<dbReference type="Pfam" id="PF13424">
    <property type="entry name" value="TPR_12"/>
    <property type="match status" value="3"/>
</dbReference>
<protein>
    <submittedName>
        <fullName evidence="3">Tetratricopeptide (TPR) repeat protein</fullName>
    </submittedName>
</protein>
<dbReference type="InterPro" id="IPR011990">
    <property type="entry name" value="TPR-like_helical_dom_sf"/>
</dbReference>
<dbReference type="SMART" id="SM00028">
    <property type="entry name" value="TPR"/>
    <property type="match status" value="6"/>
</dbReference>
<dbReference type="SUPFAM" id="SSF52540">
    <property type="entry name" value="P-loop containing nucleoside triphosphate hydrolases"/>
    <property type="match status" value="1"/>
</dbReference>
<dbReference type="Gene3D" id="1.25.40.10">
    <property type="entry name" value="Tetratricopeptide repeat domain"/>
    <property type="match status" value="2"/>
</dbReference>
<keyword evidence="4" id="KW-1185">Reference proteome</keyword>
<evidence type="ECO:0000313" key="3">
    <source>
        <dbReference type="EMBL" id="MDR7321251.1"/>
    </source>
</evidence>
<dbReference type="InterPro" id="IPR041664">
    <property type="entry name" value="AAA_16"/>
</dbReference>
<dbReference type="InterPro" id="IPR027417">
    <property type="entry name" value="P-loop_NTPase"/>
</dbReference>
<name>A0AAE4CPZ6_9ACTN</name>
<dbReference type="PRINTS" id="PR00364">
    <property type="entry name" value="DISEASERSIST"/>
</dbReference>
<proteinExistence type="predicted"/>
<dbReference type="SUPFAM" id="SSF48452">
    <property type="entry name" value="TPR-like"/>
    <property type="match status" value="2"/>
</dbReference>
<dbReference type="Pfam" id="PF13191">
    <property type="entry name" value="AAA_16"/>
    <property type="match status" value="1"/>
</dbReference>